<dbReference type="RefSeq" id="WP_101541267.1">
    <property type="nucleotide sequence ID" value="NZ_PKGU01000001.1"/>
</dbReference>
<gene>
    <name evidence="3" type="ORF">CYJ32_02210</name>
</gene>
<evidence type="ECO:0000259" key="2">
    <source>
        <dbReference type="Pfam" id="PF09314"/>
    </source>
</evidence>
<dbReference type="Proteomes" id="UP000242263">
    <property type="component" value="Unassembled WGS sequence"/>
</dbReference>
<organism evidence="3 4">
    <name type="scientific">Alloscardovia omnicolens</name>
    <dbReference type="NCBI Taxonomy" id="419015"/>
    <lineage>
        <taxon>Bacteria</taxon>
        <taxon>Bacillati</taxon>
        <taxon>Actinomycetota</taxon>
        <taxon>Actinomycetes</taxon>
        <taxon>Bifidobacteriales</taxon>
        <taxon>Bifidobacteriaceae</taxon>
        <taxon>Alloscardovia</taxon>
    </lineage>
</organism>
<dbReference type="Pfam" id="PF09314">
    <property type="entry name" value="DUF1972"/>
    <property type="match status" value="1"/>
</dbReference>
<dbReference type="Gene3D" id="3.40.50.2000">
    <property type="entry name" value="Glycogen Phosphorylase B"/>
    <property type="match status" value="2"/>
</dbReference>
<dbReference type="SUPFAM" id="SSF53756">
    <property type="entry name" value="UDP-Glycosyltransferase/glycogen phosphorylase"/>
    <property type="match status" value="1"/>
</dbReference>
<sequence length="442" mass="49943">MQHVFIIGSRGLPAQYGGFETFVENLVLHRKNNEIVYHVACLSNTVHHAHTDFHGADCFTINPPKIGPARVIAYDTLALEYALSLVDKNAIAHPVFIILGNTIGPLVKRYATKIHKRGGLLFVNPDGLEFKRAKWPKPVQSYLKYAEKCMARHADVIVSDNQGIQDYMKRNYPGVNSTFIAYGTETQQTHLTAHSEDVRAWFSEHNLNAQEYYLVVGRFVPENNYEAIISEYMQSTTKKPLVIICNHEGNAYFETLKQRTQSTTDPRIKFVGTVYNKELLTYIRQNAFAYIHGHSVGGTNPGLLEALSYTDLNLILNVSFNHSVAKNSVLYWKIDGMDDADKTADQSLYLHAVINHAETMSVDERATFGVQARQIIANEYTWDKIVSQYEQLFITGQTSADTNAMPFTQTETSADTNATPFTQTDRDSDTKIDERKIDTKIE</sequence>
<dbReference type="InterPro" id="IPR015393">
    <property type="entry name" value="DUF1972"/>
</dbReference>
<feature type="region of interest" description="Disordered" evidence="1">
    <location>
        <begin position="410"/>
        <end position="442"/>
    </location>
</feature>
<keyword evidence="3" id="KW-0808">Transferase</keyword>
<dbReference type="AlphaFoldDB" id="A0A2I1M8B1"/>
<accession>A0A2I1M8B1</accession>
<feature type="compositionally biased region" description="Basic and acidic residues" evidence="1">
    <location>
        <begin position="424"/>
        <end position="442"/>
    </location>
</feature>
<dbReference type="NCBIfam" id="NF046071">
    <property type="entry name" value="B1-4RhmsylTfaseCps2T"/>
    <property type="match status" value="1"/>
</dbReference>
<dbReference type="EMBL" id="PKGU01000001">
    <property type="protein sequence ID" value="PKZ16349.1"/>
    <property type="molecule type" value="Genomic_DNA"/>
</dbReference>
<comment type="caution">
    <text evidence="3">The sequence shown here is derived from an EMBL/GenBank/DDBJ whole genome shotgun (WGS) entry which is preliminary data.</text>
</comment>
<evidence type="ECO:0000313" key="4">
    <source>
        <dbReference type="Proteomes" id="UP000242263"/>
    </source>
</evidence>
<evidence type="ECO:0000256" key="1">
    <source>
        <dbReference type="SAM" id="MobiDB-lite"/>
    </source>
</evidence>
<reference evidence="3 4" key="1">
    <citation type="submission" date="2017-12" db="EMBL/GenBank/DDBJ databases">
        <title>Phylogenetic diversity of female urinary microbiome.</title>
        <authorList>
            <person name="Thomas-White K."/>
            <person name="Wolfe A.J."/>
        </authorList>
    </citation>
    <scope>NUCLEOTIDE SEQUENCE [LARGE SCALE GENOMIC DNA]</scope>
    <source>
        <strain evidence="3 4">UMB0064</strain>
    </source>
</reference>
<name>A0A2I1M8B1_9BIFI</name>
<proteinExistence type="predicted"/>
<feature type="compositionally biased region" description="Polar residues" evidence="1">
    <location>
        <begin position="410"/>
        <end position="423"/>
    </location>
</feature>
<feature type="domain" description="DUF1972" evidence="2">
    <location>
        <begin position="1"/>
        <end position="185"/>
    </location>
</feature>
<evidence type="ECO:0000313" key="3">
    <source>
        <dbReference type="EMBL" id="PKZ16349.1"/>
    </source>
</evidence>
<dbReference type="GO" id="GO:0016740">
    <property type="term" value="F:transferase activity"/>
    <property type="evidence" value="ECO:0007669"/>
    <property type="project" value="UniProtKB-KW"/>
</dbReference>
<protein>
    <submittedName>
        <fullName evidence="3">Glycosyl transferase</fullName>
    </submittedName>
</protein>